<reference evidence="2" key="1">
    <citation type="journal article" date="2014" name="Int. J. Syst. Evol. Microbiol.">
        <title>Complete genome sequence of Corynebacterium casei LMG S-19264T (=DSM 44701T), isolated from a smear-ripened cheese.</title>
        <authorList>
            <consortium name="US DOE Joint Genome Institute (JGI-PGF)"/>
            <person name="Walter F."/>
            <person name="Albersmeier A."/>
            <person name="Kalinowski J."/>
            <person name="Ruckert C."/>
        </authorList>
    </citation>
    <scope>NUCLEOTIDE SEQUENCE</scope>
    <source>
        <strain evidence="2">CGMCC 1.15082</strain>
    </source>
</reference>
<feature type="region of interest" description="Disordered" evidence="1">
    <location>
        <begin position="122"/>
        <end position="161"/>
    </location>
</feature>
<dbReference type="Proteomes" id="UP000646478">
    <property type="component" value="Unassembled WGS sequence"/>
</dbReference>
<evidence type="ECO:0000256" key="1">
    <source>
        <dbReference type="SAM" id="MobiDB-lite"/>
    </source>
</evidence>
<reference evidence="2" key="2">
    <citation type="submission" date="2020-09" db="EMBL/GenBank/DDBJ databases">
        <authorList>
            <person name="Sun Q."/>
            <person name="Zhou Y."/>
        </authorList>
    </citation>
    <scope>NUCLEOTIDE SEQUENCE</scope>
    <source>
        <strain evidence="2">CGMCC 1.15082</strain>
    </source>
</reference>
<protein>
    <submittedName>
        <fullName evidence="2">Uncharacterized protein</fullName>
    </submittedName>
</protein>
<name>A0A916S0G7_9HYPH</name>
<sequence length="161" mass="17780">MTPAEHARQIERQEFEAECAAIRERAYALLAGKPSRNQQVERWIKRQEPKGSLKPRPPRKAATDKTARTHARKAKLYSAFGHTRTLKEWAEATGLSSHTIRSRLARGWTIEDALTGTVNEAGKRMQKAHRPGVSSNFGPSDGTGAGSTLQASDNITFSEKA</sequence>
<keyword evidence="3" id="KW-1185">Reference proteome</keyword>
<feature type="compositionally biased region" description="Basic and acidic residues" evidence="1">
    <location>
        <begin position="42"/>
        <end position="51"/>
    </location>
</feature>
<dbReference type="EMBL" id="BMHH01000001">
    <property type="protein sequence ID" value="GGA78003.1"/>
    <property type="molecule type" value="Genomic_DNA"/>
</dbReference>
<evidence type="ECO:0000313" key="2">
    <source>
        <dbReference type="EMBL" id="GGA78003.1"/>
    </source>
</evidence>
<comment type="caution">
    <text evidence="2">The sequence shown here is derived from an EMBL/GenBank/DDBJ whole genome shotgun (WGS) entry which is preliminary data.</text>
</comment>
<dbReference type="RefSeq" id="WP_188820476.1">
    <property type="nucleotide sequence ID" value="NZ_BMHH01000001.1"/>
</dbReference>
<evidence type="ECO:0000313" key="3">
    <source>
        <dbReference type="Proteomes" id="UP000646478"/>
    </source>
</evidence>
<feature type="region of interest" description="Disordered" evidence="1">
    <location>
        <begin position="35"/>
        <end position="72"/>
    </location>
</feature>
<accession>A0A916S0G7</accession>
<gene>
    <name evidence="2" type="ORF">GCM10011491_01480</name>
</gene>
<organism evidence="2 3">
    <name type="scientific">Brucella endophytica</name>
    <dbReference type="NCBI Taxonomy" id="1963359"/>
    <lineage>
        <taxon>Bacteria</taxon>
        <taxon>Pseudomonadati</taxon>
        <taxon>Pseudomonadota</taxon>
        <taxon>Alphaproteobacteria</taxon>
        <taxon>Hyphomicrobiales</taxon>
        <taxon>Brucellaceae</taxon>
        <taxon>Brucella/Ochrobactrum group</taxon>
        <taxon>Brucella</taxon>
    </lineage>
</organism>
<proteinExistence type="predicted"/>
<feature type="compositionally biased region" description="Polar residues" evidence="1">
    <location>
        <begin position="146"/>
        <end position="161"/>
    </location>
</feature>
<dbReference type="AlphaFoldDB" id="A0A916S0G7"/>